<dbReference type="Proteomes" id="UP001597183">
    <property type="component" value="Unassembled WGS sequence"/>
</dbReference>
<evidence type="ECO:0000313" key="4">
    <source>
        <dbReference type="Proteomes" id="UP001597183"/>
    </source>
</evidence>
<reference evidence="4" key="1">
    <citation type="journal article" date="2019" name="Int. J. Syst. Evol. Microbiol.">
        <title>The Global Catalogue of Microorganisms (GCM) 10K type strain sequencing project: providing services to taxonomists for standard genome sequencing and annotation.</title>
        <authorList>
            <consortium name="The Broad Institute Genomics Platform"/>
            <consortium name="The Broad Institute Genome Sequencing Center for Infectious Disease"/>
            <person name="Wu L."/>
            <person name="Ma J."/>
        </authorList>
    </citation>
    <scope>NUCLEOTIDE SEQUENCE [LARGE SCALE GENOMIC DNA]</scope>
    <source>
        <strain evidence="4">CCM 7526</strain>
    </source>
</reference>
<feature type="compositionally biased region" description="Pro residues" evidence="1">
    <location>
        <begin position="1"/>
        <end position="16"/>
    </location>
</feature>
<dbReference type="InterPro" id="IPR016181">
    <property type="entry name" value="Acyl_CoA_acyltransferase"/>
</dbReference>
<organism evidence="3 4">
    <name type="scientific">Actinoplanes sichuanensis</name>
    <dbReference type="NCBI Taxonomy" id="512349"/>
    <lineage>
        <taxon>Bacteria</taxon>
        <taxon>Bacillati</taxon>
        <taxon>Actinomycetota</taxon>
        <taxon>Actinomycetes</taxon>
        <taxon>Micromonosporales</taxon>
        <taxon>Micromonosporaceae</taxon>
        <taxon>Actinoplanes</taxon>
    </lineage>
</organism>
<keyword evidence="3" id="KW-0808">Transferase</keyword>
<dbReference type="InterPro" id="IPR000182">
    <property type="entry name" value="GNAT_dom"/>
</dbReference>
<dbReference type="EC" id="2.3.-.-" evidence="3"/>
<gene>
    <name evidence="3" type="ORF">ACFQ5G_43720</name>
</gene>
<evidence type="ECO:0000313" key="3">
    <source>
        <dbReference type="EMBL" id="MFD1372274.1"/>
    </source>
</evidence>
<sequence>MSETPPEVPGPPPMTVPPLRYEPPSASGPTVAAAEPVAPEKPSPSPGSTTATRRPVSSSAETGRAMDWVLAEARPADYDEIVAVVDAWWGRPVAGSLPRLFLDHFHKTSLIARDSGGGLAGFLVGVLSPSRAGRAYIHFVGVSPGARGTGLGRCLYREFFALARDAGCVGVGAITAPVNTASIAFHRSMGFTVTGPVEDYDGPGRHMMVFDRAL</sequence>
<name>A0ABW4ANB5_9ACTN</name>
<keyword evidence="4" id="KW-1185">Reference proteome</keyword>
<feature type="domain" description="N-acetyltransferase" evidence="2">
    <location>
        <begin position="68"/>
        <end position="212"/>
    </location>
</feature>
<proteinExistence type="predicted"/>
<evidence type="ECO:0000259" key="2">
    <source>
        <dbReference type="PROSITE" id="PS51186"/>
    </source>
</evidence>
<accession>A0ABW4ANB5</accession>
<dbReference type="Pfam" id="PF00583">
    <property type="entry name" value="Acetyltransf_1"/>
    <property type="match status" value="1"/>
</dbReference>
<evidence type="ECO:0000256" key="1">
    <source>
        <dbReference type="SAM" id="MobiDB-lite"/>
    </source>
</evidence>
<dbReference type="RefSeq" id="WP_317796288.1">
    <property type="nucleotide sequence ID" value="NZ_AP028461.1"/>
</dbReference>
<dbReference type="Gene3D" id="3.40.630.30">
    <property type="match status" value="1"/>
</dbReference>
<keyword evidence="3" id="KW-0012">Acyltransferase</keyword>
<comment type="caution">
    <text evidence="3">The sequence shown here is derived from an EMBL/GenBank/DDBJ whole genome shotgun (WGS) entry which is preliminary data.</text>
</comment>
<dbReference type="SUPFAM" id="SSF55729">
    <property type="entry name" value="Acyl-CoA N-acyltransferases (Nat)"/>
    <property type="match status" value="1"/>
</dbReference>
<protein>
    <submittedName>
        <fullName evidence="3">GNAT family N-acetyltransferase</fullName>
        <ecNumber evidence="3">2.3.-.-</ecNumber>
    </submittedName>
</protein>
<feature type="region of interest" description="Disordered" evidence="1">
    <location>
        <begin position="1"/>
        <end position="62"/>
    </location>
</feature>
<dbReference type="CDD" id="cd04301">
    <property type="entry name" value="NAT_SF"/>
    <property type="match status" value="1"/>
</dbReference>
<dbReference type="GO" id="GO:0016746">
    <property type="term" value="F:acyltransferase activity"/>
    <property type="evidence" value="ECO:0007669"/>
    <property type="project" value="UniProtKB-KW"/>
</dbReference>
<feature type="compositionally biased region" description="Polar residues" evidence="1">
    <location>
        <begin position="47"/>
        <end position="61"/>
    </location>
</feature>
<dbReference type="EMBL" id="JBHTMK010000055">
    <property type="protein sequence ID" value="MFD1372274.1"/>
    <property type="molecule type" value="Genomic_DNA"/>
</dbReference>
<dbReference type="PROSITE" id="PS51186">
    <property type="entry name" value="GNAT"/>
    <property type="match status" value="1"/>
</dbReference>